<dbReference type="EMBL" id="GBXM01052519">
    <property type="protein sequence ID" value="JAH56058.1"/>
    <property type="molecule type" value="Transcribed_RNA"/>
</dbReference>
<reference evidence="1" key="1">
    <citation type="submission" date="2014-11" db="EMBL/GenBank/DDBJ databases">
        <authorList>
            <person name="Amaro Gonzalez C."/>
        </authorList>
    </citation>
    <scope>NUCLEOTIDE SEQUENCE</scope>
</reference>
<proteinExistence type="predicted"/>
<protein>
    <submittedName>
        <fullName evidence="1">Uncharacterized protein</fullName>
    </submittedName>
</protein>
<sequence>MTVRHKHRNTPQGISRGCGVQLILVFVGTGHSP</sequence>
<dbReference type="AlphaFoldDB" id="A0A0E9TTI7"/>
<evidence type="ECO:0000313" key="1">
    <source>
        <dbReference type="EMBL" id="JAH56058.1"/>
    </source>
</evidence>
<organism evidence="1">
    <name type="scientific">Anguilla anguilla</name>
    <name type="common">European freshwater eel</name>
    <name type="synonym">Muraena anguilla</name>
    <dbReference type="NCBI Taxonomy" id="7936"/>
    <lineage>
        <taxon>Eukaryota</taxon>
        <taxon>Metazoa</taxon>
        <taxon>Chordata</taxon>
        <taxon>Craniata</taxon>
        <taxon>Vertebrata</taxon>
        <taxon>Euteleostomi</taxon>
        <taxon>Actinopterygii</taxon>
        <taxon>Neopterygii</taxon>
        <taxon>Teleostei</taxon>
        <taxon>Anguilliformes</taxon>
        <taxon>Anguillidae</taxon>
        <taxon>Anguilla</taxon>
    </lineage>
</organism>
<name>A0A0E9TTI7_ANGAN</name>
<reference evidence="1" key="2">
    <citation type="journal article" date="2015" name="Fish Shellfish Immunol.">
        <title>Early steps in the European eel (Anguilla anguilla)-Vibrio vulnificus interaction in the gills: Role of the RtxA13 toxin.</title>
        <authorList>
            <person name="Callol A."/>
            <person name="Pajuelo D."/>
            <person name="Ebbesson L."/>
            <person name="Teles M."/>
            <person name="MacKenzie S."/>
            <person name="Amaro C."/>
        </authorList>
    </citation>
    <scope>NUCLEOTIDE SEQUENCE</scope>
</reference>
<accession>A0A0E9TTI7</accession>